<protein>
    <submittedName>
        <fullName evidence="2">Uncharacterized protein</fullName>
    </submittedName>
</protein>
<keyword evidence="3" id="KW-1185">Reference proteome</keyword>
<evidence type="ECO:0000313" key="2">
    <source>
        <dbReference type="EMBL" id="QXE26563.1"/>
    </source>
</evidence>
<organism evidence="2 3">
    <name type="scientific">Richelia sinica FACHB-800</name>
    <dbReference type="NCBI Taxonomy" id="1357546"/>
    <lineage>
        <taxon>Bacteria</taxon>
        <taxon>Bacillati</taxon>
        <taxon>Cyanobacteriota</taxon>
        <taxon>Cyanophyceae</taxon>
        <taxon>Nostocales</taxon>
        <taxon>Nostocaceae</taxon>
        <taxon>Richelia</taxon>
    </lineage>
</organism>
<keyword evidence="1" id="KW-1133">Transmembrane helix</keyword>
<accession>A0A975Y7P9</accession>
<dbReference type="AlphaFoldDB" id="A0A975Y7P9"/>
<sequence>MVKKRLFWIISSACIILSIFYSWTGVAQAPNPKVLLSTNPPLEKILPFEAEAKTPQYPVKLTLKAVDAVGKPLKNAQINLQISTPSRHPWLTTDFPMVEGTKLLQIDANAPDGTLDIQQILPIRGKYQLQVKVSPLIANAFSPYEQILDLNVPENPTKYQYFACLATILLLVGLLGGWIIGGQEELRPGEIAPQSVRLLLSGVTVVAIVALLFINISAEVAENHHGEHHHHSSSEKIAPYVQKAQGLEVILEGDKDATVGQLANLTVQVKDTATEKPIQDVALQVKAIALEHDITVFTYTGVPNSEGKLTWLEQFFDGSPHQIEVEATPLPSSSRQFSTLKVAQEVEVEGIAPPIYIRLIGLFYFTIIVGMGMAIGMLIQQRRKPKVTAL</sequence>
<reference evidence="2" key="1">
    <citation type="submission" date="2017-04" db="EMBL/GenBank/DDBJ databases">
        <title>Genome deletions in a multicellular cyanobacterial endosymbiont for morphological adaptation in marine diatoms.</title>
        <authorList>
            <person name="Wang Y."/>
            <person name="Gao H."/>
            <person name="Li R."/>
            <person name="Xu X."/>
        </authorList>
    </citation>
    <scope>NUCLEOTIDE SEQUENCE</scope>
    <source>
        <strain evidence="2">FACHB 800</strain>
    </source>
</reference>
<feature type="transmembrane region" description="Helical" evidence="1">
    <location>
        <begin position="198"/>
        <end position="218"/>
    </location>
</feature>
<keyword evidence="1" id="KW-0472">Membrane</keyword>
<proteinExistence type="predicted"/>
<dbReference type="Proteomes" id="UP000683511">
    <property type="component" value="Chromosome"/>
</dbReference>
<feature type="transmembrane region" description="Helical" evidence="1">
    <location>
        <begin position="159"/>
        <end position="178"/>
    </location>
</feature>
<gene>
    <name evidence="2" type="ORF">B6N60_05296</name>
</gene>
<name>A0A975Y7P9_9NOST</name>
<keyword evidence="1" id="KW-0812">Transmembrane</keyword>
<dbReference type="EMBL" id="CP021056">
    <property type="protein sequence ID" value="QXE26563.1"/>
    <property type="molecule type" value="Genomic_DNA"/>
</dbReference>
<dbReference type="RefSeq" id="WP_190605430.1">
    <property type="nucleotide sequence ID" value="NZ_CP021056.1"/>
</dbReference>
<evidence type="ECO:0000313" key="3">
    <source>
        <dbReference type="Proteomes" id="UP000683511"/>
    </source>
</evidence>
<feature type="transmembrane region" description="Helical" evidence="1">
    <location>
        <begin position="355"/>
        <end position="379"/>
    </location>
</feature>
<dbReference type="KEGG" id="rsin:B6N60_05296"/>
<evidence type="ECO:0000256" key="1">
    <source>
        <dbReference type="SAM" id="Phobius"/>
    </source>
</evidence>